<reference evidence="2 3" key="1">
    <citation type="submission" date="2015-11" db="EMBL/GenBank/DDBJ databases">
        <title>Genomic analysis of 38 Legionella species identifies large and diverse effector repertoires.</title>
        <authorList>
            <person name="Burstein D."/>
            <person name="Amaro F."/>
            <person name="Zusman T."/>
            <person name="Lifshitz Z."/>
            <person name="Cohen O."/>
            <person name="Gilbert J.A."/>
            <person name="Pupko T."/>
            <person name="Shuman H.A."/>
            <person name="Segal G."/>
        </authorList>
    </citation>
    <scope>NUCLEOTIDE SEQUENCE [LARGE SCALE GENOMIC DNA]</scope>
    <source>
        <strain evidence="2 3">SC-63-C7</strain>
    </source>
</reference>
<comment type="caution">
    <text evidence="2">The sequence shown here is derived from an EMBL/GenBank/DDBJ whole genome shotgun (WGS) entry which is preliminary data.</text>
</comment>
<protein>
    <recommendedName>
        <fullName evidence="4">Transmembrane protein</fullName>
    </recommendedName>
</protein>
<evidence type="ECO:0000256" key="1">
    <source>
        <dbReference type="SAM" id="Phobius"/>
    </source>
</evidence>
<keyword evidence="3" id="KW-1185">Reference proteome</keyword>
<keyword evidence="1" id="KW-0812">Transmembrane</keyword>
<dbReference type="RefSeq" id="WP_058515030.1">
    <property type="nucleotide sequence ID" value="NZ_CAAAIH010000010.1"/>
</dbReference>
<dbReference type="Proteomes" id="UP000054703">
    <property type="component" value="Unassembled WGS sequence"/>
</dbReference>
<evidence type="ECO:0008006" key="4">
    <source>
        <dbReference type="Google" id="ProtNLM"/>
    </source>
</evidence>
<name>A0A0W0YHE1_9GAMM</name>
<dbReference type="AlphaFoldDB" id="A0A0W0YHE1"/>
<dbReference type="STRING" id="45074.Lsan_3069"/>
<organism evidence="2 3">
    <name type="scientific">Legionella santicrucis</name>
    <dbReference type="NCBI Taxonomy" id="45074"/>
    <lineage>
        <taxon>Bacteria</taxon>
        <taxon>Pseudomonadati</taxon>
        <taxon>Pseudomonadota</taxon>
        <taxon>Gammaproteobacteria</taxon>
        <taxon>Legionellales</taxon>
        <taxon>Legionellaceae</taxon>
        <taxon>Legionella</taxon>
    </lineage>
</organism>
<feature type="transmembrane region" description="Helical" evidence="1">
    <location>
        <begin position="83"/>
        <end position="103"/>
    </location>
</feature>
<keyword evidence="1" id="KW-0472">Membrane</keyword>
<accession>A0A0W0YHE1</accession>
<dbReference type="EMBL" id="LNYU01000083">
    <property type="protein sequence ID" value="KTD56381.1"/>
    <property type="molecule type" value="Genomic_DNA"/>
</dbReference>
<dbReference type="PATRIC" id="fig|45074.5.peg.3304"/>
<evidence type="ECO:0000313" key="3">
    <source>
        <dbReference type="Proteomes" id="UP000054703"/>
    </source>
</evidence>
<keyword evidence="1" id="KW-1133">Transmembrane helix</keyword>
<gene>
    <name evidence="2" type="ORF">Lsan_3069</name>
</gene>
<sequence>MLRHSLIYLLLSILVVIFAKYAHLIIVYIDLFFTYINLKLTPIFSQTGWGLVVRKILVLVLLPVAITAVPALVYRIFKGGDMPHFIAITWIIWIIIVLSDILVR</sequence>
<feature type="transmembrane region" description="Helical" evidence="1">
    <location>
        <begin position="6"/>
        <end position="35"/>
    </location>
</feature>
<feature type="transmembrane region" description="Helical" evidence="1">
    <location>
        <begin position="56"/>
        <end position="77"/>
    </location>
</feature>
<dbReference type="OrthoDB" id="5654088at2"/>
<evidence type="ECO:0000313" key="2">
    <source>
        <dbReference type="EMBL" id="KTD56381.1"/>
    </source>
</evidence>
<proteinExistence type="predicted"/>